<reference evidence="2 3" key="2">
    <citation type="submission" date="2019-08" db="EMBL/GenBank/DDBJ databases">
        <authorList>
            <person name="Brilhante M."/>
            <person name="Perreten V."/>
        </authorList>
    </citation>
    <scope>NUCLEOTIDE SEQUENCE [LARGE SCALE GENOMIC DNA]</scope>
    <source>
        <strain evidence="2 3">MCP106</strain>
    </source>
</reference>
<dbReference type="Pfam" id="PF08545">
    <property type="entry name" value="ACP_syn_III"/>
    <property type="match status" value="1"/>
</dbReference>
<accession>A0A5D3GGM3</accession>
<dbReference type="Gene3D" id="3.40.47.10">
    <property type="match status" value="2"/>
</dbReference>
<protein>
    <recommendedName>
        <fullName evidence="1">Beta-ketoacyl-[acyl-carrier-protein] synthase III N-terminal domain-containing protein</fullName>
    </recommendedName>
</protein>
<sequence>MRTAYLASTAYVLGEQAHDYRDAASFEAVCKQHSMPDFASVFGWGTYWRTTRSVGELLVESVASTLASSGLRGCDIDALVVCSSNFESGQVVDYLPLLRELQLDRAFPLGVTWGDCTMLLAGLEVARAQVLAGLDNVLVVSANRIEDEAFRFQHYALFSDGAASCLVTSGRRRGFEMLGSLARSNAGLAHDPKEDDTRLFREVHEQFMHRQQINTADLEQVVCSNVFLPVLKIKEGRQGVSGTQLYVDNVTRVGHCFSADSLINLCDYQARAQQVHGGLVMLTANADGLRCQTLLQRVSDA</sequence>
<feature type="domain" description="Beta-ketoacyl-[acyl-carrier-protein] synthase III N-terminal" evidence="1">
    <location>
        <begin position="116"/>
        <end position="184"/>
    </location>
</feature>
<proteinExistence type="predicted"/>
<dbReference type="GO" id="GO:0006633">
    <property type="term" value="P:fatty acid biosynthetic process"/>
    <property type="evidence" value="ECO:0007669"/>
    <property type="project" value="InterPro"/>
</dbReference>
<dbReference type="InterPro" id="IPR016039">
    <property type="entry name" value="Thiolase-like"/>
</dbReference>
<dbReference type="InterPro" id="IPR013751">
    <property type="entry name" value="ACP_syn_III_N"/>
</dbReference>
<reference evidence="2 3" key="1">
    <citation type="submission" date="2019-08" db="EMBL/GenBank/DDBJ databases">
        <title>Subclass B2 metallo-beta lactamase from Pseudomonas synxantha.</title>
        <authorList>
            <person name="Poirel L."/>
            <person name="Palmieri M."/>
            <person name="Masseron A."/>
            <person name="Perreten V."/>
            <person name="Nordman P."/>
        </authorList>
    </citation>
    <scope>NUCLEOTIDE SEQUENCE [LARGE SCALE GENOMIC DNA]</scope>
    <source>
        <strain evidence="2 3">MCP106</strain>
    </source>
</reference>
<dbReference type="GO" id="GO:0004315">
    <property type="term" value="F:3-oxoacyl-[acyl-carrier-protein] synthase activity"/>
    <property type="evidence" value="ECO:0007669"/>
    <property type="project" value="InterPro"/>
</dbReference>
<dbReference type="Proteomes" id="UP000324029">
    <property type="component" value="Unassembled WGS sequence"/>
</dbReference>
<organism evidence="2 3">
    <name type="scientific">Pseudomonas synxantha</name>
    <dbReference type="NCBI Taxonomy" id="47883"/>
    <lineage>
        <taxon>Bacteria</taxon>
        <taxon>Pseudomonadati</taxon>
        <taxon>Pseudomonadota</taxon>
        <taxon>Gammaproteobacteria</taxon>
        <taxon>Pseudomonadales</taxon>
        <taxon>Pseudomonadaceae</taxon>
        <taxon>Pseudomonas</taxon>
    </lineage>
</organism>
<evidence type="ECO:0000313" key="2">
    <source>
        <dbReference type="EMBL" id="TYK59603.1"/>
    </source>
</evidence>
<gene>
    <name evidence="2" type="ORF">FXO26_00365</name>
</gene>
<evidence type="ECO:0000313" key="3">
    <source>
        <dbReference type="Proteomes" id="UP000324029"/>
    </source>
</evidence>
<evidence type="ECO:0000259" key="1">
    <source>
        <dbReference type="Pfam" id="PF08545"/>
    </source>
</evidence>
<dbReference type="RefSeq" id="WP_078820770.1">
    <property type="nucleotide sequence ID" value="NZ_MSDH01000013.1"/>
</dbReference>
<comment type="caution">
    <text evidence="2">The sequence shown here is derived from an EMBL/GenBank/DDBJ whole genome shotgun (WGS) entry which is preliminary data.</text>
</comment>
<dbReference type="AlphaFoldDB" id="A0A5D3GGM3"/>
<name>A0A5D3GGM3_9PSED</name>
<dbReference type="EMBL" id="VSRO01000001">
    <property type="protein sequence ID" value="TYK59603.1"/>
    <property type="molecule type" value="Genomic_DNA"/>
</dbReference>
<dbReference type="SUPFAM" id="SSF53901">
    <property type="entry name" value="Thiolase-like"/>
    <property type="match status" value="1"/>
</dbReference>